<evidence type="ECO:0000256" key="3">
    <source>
        <dbReference type="ARBA" id="ARBA00022630"/>
    </source>
</evidence>
<dbReference type="Gene3D" id="1.20.140.10">
    <property type="entry name" value="Butyryl-CoA Dehydrogenase, subunit A, domain 3"/>
    <property type="match status" value="1"/>
</dbReference>
<dbReference type="Gene3D" id="2.40.110.10">
    <property type="entry name" value="Butyryl-CoA Dehydrogenase, subunit A, domain 2"/>
    <property type="match status" value="1"/>
</dbReference>
<comment type="cofactor">
    <cofactor evidence="1 6">
        <name>FAD</name>
        <dbReference type="ChEBI" id="CHEBI:57692"/>
    </cofactor>
</comment>
<comment type="similarity">
    <text evidence="2 6">Belongs to the acyl-CoA dehydrogenase family.</text>
</comment>
<name>E3J4C9_PSEI1</name>
<protein>
    <submittedName>
        <fullName evidence="10">Acyl-CoA dehydrogenase domain-containing protein</fullName>
    </submittedName>
</protein>
<dbReference type="Pfam" id="PF00441">
    <property type="entry name" value="Acyl-CoA_dh_1"/>
    <property type="match status" value="1"/>
</dbReference>
<feature type="domain" description="Acyl-CoA dehydrogenase/oxidase N-terminal" evidence="9">
    <location>
        <begin position="9"/>
        <end position="122"/>
    </location>
</feature>
<dbReference type="OrthoDB" id="8677713at2"/>
<proteinExistence type="inferred from homology"/>
<evidence type="ECO:0000256" key="2">
    <source>
        <dbReference type="ARBA" id="ARBA00009347"/>
    </source>
</evidence>
<dbReference type="InterPro" id="IPR006091">
    <property type="entry name" value="Acyl-CoA_Oxase/DH_mid-dom"/>
</dbReference>
<evidence type="ECO:0000256" key="1">
    <source>
        <dbReference type="ARBA" id="ARBA00001974"/>
    </source>
</evidence>
<evidence type="ECO:0000256" key="6">
    <source>
        <dbReference type="RuleBase" id="RU362125"/>
    </source>
</evidence>
<dbReference type="AlphaFoldDB" id="E3J4C9"/>
<evidence type="ECO:0000259" key="7">
    <source>
        <dbReference type="Pfam" id="PF00441"/>
    </source>
</evidence>
<evidence type="ECO:0000256" key="5">
    <source>
        <dbReference type="ARBA" id="ARBA00023002"/>
    </source>
</evidence>
<accession>E3J4C9</accession>
<dbReference type="GO" id="GO:0050660">
    <property type="term" value="F:flavin adenine dinucleotide binding"/>
    <property type="evidence" value="ECO:0007669"/>
    <property type="project" value="InterPro"/>
</dbReference>
<dbReference type="InterPro" id="IPR009100">
    <property type="entry name" value="AcylCoA_DH/oxidase_NM_dom_sf"/>
</dbReference>
<dbReference type="eggNOG" id="COG1960">
    <property type="taxonomic scope" value="Bacteria"/>
</dbReference>
<dbReference type="InterPro" id="IPR037069">
    <property type="entry name" value="AcylCoA_DH/ox_N_sf"/>
</dbReference>
<gene>
    <name evidence="10" type="ordered locus">FraEuI1c_5059</name>
</gene>
<dbReference type="InterPro" id="IPR046373">
    <property type="entry name" value="Acyl-CoA_Oxase/DH_mid-dom_sf"/>
</dbReference>
<sequence length="380" mass="40076">MAEKPFAFTEEQRELRRTVRAFLEQAAPEPEVRRLMETPEGYDPAVWAQLAGELDLVGLVIPEELGGAGATFVEVAIVAEEMGRRLLCAPYLSTAVLAVGTLLRSGDAGAQKAWLPGIAAGETIATLAFAEENGRWDVSGITAVAARSGDGWTLTGTKSYVLDGHTADLLLVAARGAAGVSLFAVPGDAPGLTRLPLATLDQTRRLARVELAGVPATLVGEDGAGWPVIEHVLNLAAVALAAEQAGGAEVALDMAVQYAKDRVQFGRQIGSFQAVKHRCADMLLEVESARSAAYYAAWCAAGTTAGDESADELAKIAAVAKAYCSEAYTQVAADNIQVHGGIGFTWEHSAHLYFRRAKSDELLFGDPAAWRDRLATSIGV</sequence>
<reference evidence="10 11" key="1">
    <citation type="submission" date="2010-10" db="EMBL/GenBank/DDBJ databases">
        <title>Complete sequence of Frankia sp. EuI1c.</title>
        <authorList>
            <consortium name="US DOE Joint Genome Institute"/>
            <person name="Lucas S."/>
            <person name="Copeland A."/>
            <person name="Lapidus A."/>
            <person name="Cheng J.-F."/>
            <person name="Bruce D."/>
            <person name="Goodwin L."/>
            <person name="Pitluck S."/>
            <person name="Chertkov O."/>
            <person name="Detter J.C."/>
            <person name="Han C."/>
            <person name="Tapia R."/>
            <person name="Land M."/>
            <person name="Hauser L."/>
            <person name="Jeffries C."/>
            <person name="Kyrpides N."/>
            <person name="Ivanova N."/>
            <person name="Mikhailova N."/>
            <person name="Beauchemin N."/>
            <person name="Sen A."/>
            <person name="Sur S.A."/>
            <person name="Gtari M."/>
            <person name="Wall L."/>
            <person name="Tisa L."/>
            <person name="Woyke T."/>
        </authorList>
    </citation>
    <scope>NUCLEOTIDE SEQUENCE [LARGE SCALE GENOMIC DNA]</scope>
    <source>
        <strain evidence="11">DSM 45817 / CECT 9037 / EuI1c</strain>
    </source>
</reference>
<dbReference type="InterPro" id="IPR013786">
    <property type="entry name" value="AcylCoA_DH/ox_N"/>
</dbReference>
<dbReference type="FunCoup" id="E3J4C9">
    <property type="interactions" value="2"/>
</dbReference>
<dbReference type="SUPFAM" id="SSF56645">
    <property type="entry name" value="Acyl-CoA dehydrogenase NM domain-like"/>
    <property type="match status" value="1"/>
</dbReference>
<dbReference type="KEGG" id="fri:FraEuI1c_5059"/>
<dbReference type="EMBL" id="CP002299">
    <property type="protein sequence ID" value="ADP83048.1"/>
    <property type="molecule type" value="Genomic_DNA"/>
</dbReference>
<dbReference type="STRING" id="298654.FraEuI1c_5059"/>
<keyword evidence="3 6" id="KW-0285">Flavoprotein</keyword>
<dbReference type="Pfam" id="PF02770">
    <property type="entry name" value="Acyl-CoA_dh_M"/>
    <property type="match status" value="1"/>
</dbReference>
<dbReference type="RefSeq" id="WP_013426166.1">
    <property type="nucleotide sequence ID" value="NC_014666.1"/>
</dbReference>
<keyword evidence="4 6" id="KW-0274">FAD</keyword>
<dbReference type="Proteomes" id="UP000002484">
    <property type="component" value="Chromosome"/>
</dbReference>
<keyword evidence="11" id="KW-1185">Reference proteome</keyword>
<evidence type="ECO:0000259" key="8">
    <source>
        <dbReference type="Pfam" id="PF02770"/>
    </source>
</evidence>
<keyword evidence="5 6" id="KW-0560">Oxidoreductase</keyword>
<dbReference type="Pfam" id="PF02771">
    <property type="entry name" value="Acyl-CoA_dh_N"/>
    <property type="match status" value="1"/>
</dbReference>
<evidence type="ECO:0000313" key="11">
    <source>
        <dbReference type="Proteomes" id="UP000002484"/>
    </source>
</evidence>
<evidence type="ECO:0000313" key="10">
    <source>
        <dbReference type="EMBL" id="ADP83048.1"/>
    </source>
</evidence>
<evidence type="ECO:0000259" key="9">
    <source>
        <dbReference type="Pfam" id="PF02771"/>
    </source>
</evidence>
<dbReference type="PANTHER" id="PTHR43884:SF20">
    <property type="entry name" value="ACYL-COA DEHYDROGENASE FADE28"/>
    <property type="match status" value="1"/>
</dbReference>
<evidence type="ECO:0000256" key="4">
    <source>
        <dbReference type="ARBA" id="ARBA00022827"/>
    </source>
</evidence>
<dbReference type="InterPro" id="IPR009075">
    <property type="entry name" value="AcylCo_DH/oxidase_C"/>
</dbReference>
<dbReference type="SUPFAM" id="SSF47203">
    <property type="entry name" value="Acyl-CoA dehydrogenase C-terminal domain-like"/>
    <property type="match status" value="1"/>
</dbReference>
<dbReference type="GO" id="GO:0003995">
    <property type="term" value="F:acyl-CoA dehydrogenase activity"/>
    <property type="evidence" value="ECO:0007669"/>
    <property type="project" value="TreeGrafter"/>
</dbReference>
<organism evidence="10 11">
    <name type="scientific">Pseudofrankia inefficax (strain DSM 45817 / CECT 9037 / DDB 130130 / EuI1c)</name>
    <name type="common">Frankia inefficax</name>
    <dbReference type="NCBI Taxonomy" id="298654"/>
    <lineage>
        <taxon>Bacteria</taxon>
        <taxon>Bacillati</taxon>
        <taxon>Actinomycetota</taxon>
        <taxon>Actinomycetes</taxon>
        <taxon>Frankiales</taxon>
        <taxon>Frankiaceae</taxon>
        <taxon>Pseudofrankia</taxon>
    </lineage>
</organism>
<dbReference type="InterPro" id="IPR036250">
    <property type="entry name" value="AcylCo_DH-like_C"/>
</dbReference>
<dbReference type="InParanoid" id="E3J4C9"/>
<feature type="domain" description="Acyl-CoA dehydrogenase/oxidase C-terminal" evidence="7">
    <location>
        <begin position="223"/>
        <end position="375"/>
    </location>
</feature>
<dbReference type="PANTHER" id="PTHR43884">
    <property type="entry name" value="ACYL-COA DEHYDROGENASE"/>
    <property type="match status" value="1"/>
</dbReference>
<dbReference type="Gene3D" id="1.10.540.10">
    <property type="entry name" value="Acyl-CoA dehydrogenase/oxidase, N-terminal domain"/>
    <property type="match status" value="1"/>
</dbReference>
<dbReference type="CDD" id="cd00567">
    <property type="entry name" value="ACAD"/>
    <property type="match status" value="1"/>
</dbReference>
<dbReference type="HOGENOM" id="CLU_018204_5_1_11"/>
<feature type="domain" description="Acyl-CoA oxidase/dehydrogenase middle" evidence="8">
    <location>
        <begin position="127"/>
        <end position="197"/>
    </location>
</feature>